<dbReference type="InterPro" id="IPR043160">
    <property type="entry name" value="Dynein_C_barrel"/>
</dbReference>
<accession>A0A8C9FSZ2</accession>
<name>A0A8C9FSZ2_PAVCR</name>
<dbReference type="GO" id="GO:0051959">
    <property type="term" value="F:dynein light intermediate chain binding"/>
    <property type="evidence" value="ECO:0007669"/>
    <property type="project" value="InterPro"/>
</dbReference>
<keyword evidence="3" id="KW-1185">Reference proteome</keyword>
<reference evidence="2" key="2">
    <citation type="submission" date="2025-09" db="UniProtKB">
        <authorList>
            <consortium name="Ensembl"/>
        </authorList>
    </citation>
    <scope>IDENTIFICATION</scope>
</reference>
<reference evidence="2" key="1">
    <citation type="submission" date="2025-08" db="UniProtKB">
        <authorList>
            <consortium name="Ensembl"/>
        </authorList>
    </citation>
    <scope>IDENTIFICATION</scope>
</reference>
<dbReference type="GO" id="GO:0045505">
    <property type="term" value="F:dynein intermediate chain binding"/>
    <property type="evidence" value="ECO:0007669"/>
    <property type="project" value="InterPro"/>
</dbReference>
<dbReference type="Proteomes" id="UP000694428">
    <property type="component" value="Unplaced"/>
</dbReference>
<dbReference type="PANTHER" id="PTHR46961:SF18">
    <property type="entry name" value="DYNEIN AXONEMAL HEAVY CHAIN 5"/>
    <property type="match status" value="1"/>
</dbReference>
<dbReference type="GO" id="GO:0030286">
    <property type="term" value="C:dynein complex"/>
    <property type="evidence" value="ECO:0007669"/>
    <property type="project" value="InterPro"/>
</dbReference>
<sequence length="74" mass="8382">SIYISCYILFLVTDINPKSPRISGTSKDPRLYSCPVYKKAVRTDVNYIAAVDLRTLQPPEHWVLRGVALLCDVK</sequence>
<dbReference type="GO" id="GO:0007018">
    <property type="term" value="P:microtubule-based movement"/>
    <property type="evidence" value="ECO:0007669"/>
    <property type="project" value="InterPro"/>
</dbReference>
<dbReference type="Gene3D" id="3.10.490.20">
    <property type="match status" value="1"/>
</dbReference>
<proteinExistence type="predicted"/>
<feature type="domain" description="Dynein heavy chain C-terminal" evidence="1">
    <location>
        <begin position="26"/>
        <end position="71"/>
    </location>
</feature>
<evidence type="ECO:0000259" key="1">
    <source>
        <dbReference type="Pfam" id="PF18199"/>
    </source>
</evidence>
<protein>
    <recommendedName>
        <fullName evidence="1">Dynein heavy chain C-terminal domain-containing protein</fullName>
    </recommendedName>
</protein>
<dbReference type="PANTHER" id="PTHR46961">
    <property type="entry name" value="DYNEIN HEAVY CHAIN 1, AXONEMAL-LIKE PROTEIN"/>
    <property type="match status" value="1"/>
</dbReference>
<organism evidence="2 3">
    <name type="scientific">Pavo cristatus</name>
    <name type="common">Indian peafowl</name>
    <name type="synonym">Blue peafowl</name>
    <dbReference type="NCBI Taxonomy" id="9049"/>
    <lineage>
        <taxon>Eukaryota</taxon>
        <taxon>Metazoa</taxon>
        <taxon>Chordata</taxon>
        <taxon>Craniata</taxon>
        <taxon>Vertebrata</taxon>
        <taxon>Euteleostomi</taxon>
        <taxon>Archelosauria</taxon>
        <taxon>Archosauria</taxon>
        <taxon>Dinosauria</taxon>
        <taxon>Saurischia</taxon>
        <taxon>Theropoda</taxon>
        <taxon>Coelurosauria</taxon>
        <taxon>Aves</taxon>
        <taxon>Neognathae</taxon>
        <taxon>Galloanserae</taxon>
        <taxon>Galliformes</taxon>
        <taxon>Phasianidae</taxon>
        <taxon>Phasianinae</taxon>
        <taxon>Pavo</taxon>
    </lineage>
</organism>
<evidence type="ECO:0000313" key="3">
    <source>
        <dbReference type="Proteomes" id="UP000694428"/>
    </source>
</evidence>
<dbReference type="Ensembl" id="ENSPSTT00000019477.1">
    <property type="protein sequence ID" value="ENSPSTP00000018587.1"/>
    <property type="gene ID" value="ENSPSTG00000013363.1"/>
</dbReference>
<dbReference type="InterPro" id="IPR026983">
    <property type="entry name" value="DHC"/>
</dbReference>
<evidence type="ECO:0000313" key="2">
    <source>
        <dbReference type="Ensembl" id="ENSPSTP00000018587.1"/>
    </source>
</evidence>
<dbReference type="AlphaFoldDB" id="A0A8C9FSZ2"/>
<dbReference type="InterPro" id="IPR041228">
    <property type="entry name" value="Dynein_C"/>
</dbReference>
<dbReference type="Pfam" id="PF18199">
    <property type="entry name" value="Dynein_C"/>
    <property type="match status" value="1"/>
</dbReference>